<evidence type="ECO:0008006" key="6">
    <source>
        <dbReference type="Google" id="ProtNLM"/>
    </source>
</evidence>
<evidence type="ECO:0000259" key="3">
    <source>
        <dbReference type="Pfam" id="PF20434"/>
    </source>
</evidence>
<dbReference type="PANTHER" id="PTHR48081">
    <property type="entry name" value="AB HYDROLASE SUPERFAMILY PROTEIN C4A8.06C"/>
    <property type="match status" value="1"/>
</dbReference>
<dbReference type="PANTHER" id="PTHR48081:SF3">
    <property type="entry name" value="ALPHA_BETA HYDROLASE FOLD-3 DOMAIN-CONTAINING PROTEIN"/>
    <property type="match status" value="1"/>
</dbReference>
<proteinExistence type="predicted"/>
<dbReference type="EMBL" id="NLAX01001139">
    <property type="protein sequence ID" value="PKS06015.1"/>
    <property type="molecule type" value="Genomic_DNA"/>
</dbReference>
<evidence type="ECO:0000313" key="5">
    <source>
        <dbReference type="Proteomes" id="UP000233524"/>
    </source>
</evidence>
<feature type="domain" description="Peptidase S9 prolyl oligopeptidase catalytic" evidence="2">
    <location>
        <begin position="265"/>
        <end position="347"/>
    </location>
</feature>
<dbReference type="InterPro" id="IPR029058">
    <property type="entry name" value="AB_hydrolase_fold"/>
</dbReference>
<dbReference type="InterPro" id="IPR001375">
    <property type="entry name" value="Peptidase_S9_cat"/>
</dbReference>
<keyword evidence="5" id="KW-1185">Reference proteome</keyword>
<dbReference type="AlphaFoldDB" id="A0A2N3N0R9"/>
<accession>A0A2N3N0R9</accession>
<keyword evidence="1" id="KW-0378">Hydrolase</keyword>
<dbReference type="InterPro" id="IPR049492">
    <property type="entry name" value="BD-FAE-like_dom"/>
</dbReference>
<dbReference type="InterPro" id="IPR050300">
    <property type="entry name" value="GDXG_lipolytic_enzyme"/>
</dbReference>
<dbReference type="InParanoid" id="A0A2N3N0R9"/>
<name>A0A2N3N0R9_9PEZI</name>
<dbReference type="STRING" id="41688.A0A2N3N0R9"/>
<dbReference type="Gene3D" id="3.40.50.1820">
    <property type="entry name" value="alpha/beta hydrolase"/>
    <property type="match status" value="1"/>
</dbReference>
<reference evidence="4 5" key="1">
    <citation type="journal article" date="2017" name="G3 (Bethesda)">
        <title>First Draft Genome Sequence of the Pathogenic Fungus Lomentospora prolificans (Formerly Scedosporium prolificans).</title>
        <authorList>
            <person name="Luo R."/>
            <person name="Zimin A."/>
            <person name="Workman R."/>
            <person name="Fan Y."/>
            <person name="Pertea G."/>
            <person name="Grossman N."/>
            <person name="Wear M.P."/>
            <person name="Jia B."/>
            <person name="Miller H."/>
            <person name="Casadevall A."/>
            <person name="Timp W."/>
            <person name="Zhang S.X."/>
            <person name="Salzberg S.L."/>
        </authorList>
    </citation>
    <scope>NUCLEOTIDE SEQUENCE [LARGE SCALE GENOMIC DNA]</scope>
    <source>
        <strain evidence="4 5">JHH-5317</strain>
    </source>
</reference>
<dbReference type="Proteomes" id="UP000233524">
    <property type="component" value="Unassembled WGS sequence"/>
</dbReference>
<sequence>MAPPTSFRAIYKVLDQQEIDVDVYLPPAQDRETQYPTIIDIHGGAFMLGSSDLVNKDQVQDCLNRGWIVLVPNHRLCPQVNLLEGPMRDCRDLLAWIHDGGLAKAISGQTATPYAIDHDRIMAFGTSSGGTLALSLVRISHDTAENPCITGIVPRLQLGKPQNHGFDVPKPVAAIYDMYGPANFADPHWTTPLPQVAPSLSADLPESFFKPMWDESPVPIRGVVSLEGQNSTPTGAPDFNDPRQAFAFTQIKTGAVFETIFPSKEWAKVDPLLNVTADFPPTVIVHGNQDVMVPISLSKDFYAELQKKGVKCEFLEAEGEGHTFAAKMQVGSRTWETQRKGFDFLESVIRKE</sequence>
<organism evidence="4 5">
    <name type="scientific">Lomentospora prolificans</name>
    <dbReference type="NCBI Taxonomy" id="41688"/>
    <lineage>
        <taxon>Eukaryota</taxon>
        <taxon>Fungi</taxon>
        <taxon>Dikarya</taxon>
        <taxon>Ascomycota</taxon>
        <taxon>Pezizomycotina</taxon>
        <taxon>Sordariomycetes</taxon>
        <taxon>Hypocreomycetidae</taxon>
        <taxon>Microascales</taxon>
        <taxon>Microascaceae</taxon>
        <taxon>Lomentospora</taxon>
    </lineage>
</organism>
<protein>
    <recommendedName>
        <fullName evidence="6">Peptidase S9 prolyl oligopeptidase catalytic domain-containing protein</fullName>
    </recommendedName>
</protein>
<dbReference type="OrthoDB" id="19653at2759"/>
<gene>
    <name evidence="4" type="ORF">jhhlp_007849</name>
</gene>
<evidence type="ECO:0000256" key="1">
    <source>
        <dbReference type="ARBA" id="ARBA00022801"/>
    </source>
</evidence>
<evidence type="ECO:0000313" key="4">
    <source>
        <dbReference type="EMBL" id="PKS06015.1"/>
    </source>
</evidence>
<dbReference type="GO" id="GO:0008236">
    <property type="term" value="F:serine-type peptidase activity"/>
    <property type="evidence" value="ECO:0007669"/>
    <property type="project" value="InterPro"/>
</dbReference>
<evidence type="ECO:0000259" key="2">
    <source>
        <dbReference type="Pfam" id="PF00326"/>
    </source>
</evidence>
<dbReference type="GO" id="GO:0006508">
    <property type="term" value="P:proteolysis"/>
    <property type="evidence" value="ECO:0007669"/>
    <property type="project" value="InterPro"/>
</dbReference>
<feature type="domain" description="BD-FAE-like" evidence="3">
    <location>
        <begin position="22"/>
        <end position="186"/>
    </location>
</feature>
<dbReference type="VEuPathDB" id="FungiDB:jhhlp_007849"/>
<dbReference type="Pfam" id="PF00326">
    <property type="entry name" value="Peptidase_S9"/>
    <property type="match status" value="1"/>
</dbReference>
<comment type="caution">
    <text evidence="4">The sequence shown here is derived from an EMBL/GenBank/DDBJ whole genome shotgun (WGS) entry which is preliminary data.</text>
</comment>
<dbReference type="SUPFAM" id="SSF53474">
    <property type="entry name" value="alpha/beta-Hydrolases"/>
    <property type="match status" value="1"/>
</dbReference>
<dbReference type="Pfam" id="PF20434">
    <property type="entry name" value="BD-FAE"/>
    <property type="match status" value="1"/>
</dbReference>